<protein>
    <recommendedName>
        <fullName evidence="5">rRNA-processing protein FYV7</fullName>
    </recommendedName>
</protein>
<dbReference type="PANTHER" id="PTHR41805">
    <property type="entry name" value="EXPRESSED PROTEIN"/>
    <property type="match status" value="1"/>
</dbReference>
<reference evidence="4" key="3">
    <citation type="submission" date="2025-04" db="UniProtKB">
        <authorList>
            <consortium name="RefSeq"/>
        </authorList>
    </citation>
    <scope>IDENTIFICATION</scope>
    <source>
        <strain evidence="4">CBS 781.70</strain>
    </source>
</reference>
<reference evidence="4" key="2">
    <citation type="submission" date="2020-04" db="EMBL/GenBank/DDBJ databases">
        <authorList>
            <consortium name="NCBI Genome Project"/>
        </authorList>
    </citation>
    <scope>NUCLEOTIDE SEQUENCE</scope>
    <source>
        <strain evidence="4">CBS 781.70</strain>
    </source>
</reference>
<feature type="compositionally biased region" description="Basic and acidic residues" evidence="1">
    <location>
        <begin position="74"/>
        <end position="88"/>
    </location>
</feature>
<accession>A0A6G1FR38</accession>
<reference evidence="2 4" key="1">
    <citation type="submission" date="2020-01" db="EMBL/GenBank/DDBJ databases">
        <authorList>
            <consortium name="DOE Joint Genome Institute"/>
            <person name="Haridas S."/>
            <person name="Albert R."/>
            <person name="Binder M."/>
            <person name="Bloem J."/>
            <person name="Labutti K."/>
            <person name="Salamov A."/>
            <person name="Andreopoulos B."/>
            <person name="Baker S.E."/>
            <person name="Barry K."/>
            <person name="Bills G."/>
            <person name="Bluhm B.H."/>
            <person name="Cannon C."/>
            <person name="Castanera R."/>
            <person name="Culley D.E."/>
            <person name="Daum C."/>
            <person name="Ezra D."/>
            <person name="Gonzalez J.B."/>
            <person name="Henrissat B."/>
            <person name="Kuo A."/>
            <person name="Liang C."/>
            <person name="Lipzen A."/>
            <person name="Lutzoni F."/>
            <person name="Magnuson J."/>
            <person name="Mondo S."/>
            <person name="Nolan M."/>
            <person name="Ohm R."/>
            <person name="Pangilinan J."/>
            <person name="Park H.-J."/>
            <person name="Ramirez L."/>
            <person name="Alfaro M."/>
            <person name="Sun H."/>
            <person name="Tritt A."/>
            <person name="Yoshinaga Y."/>
            <person name="Zwiers L.-H."/>
            <person name="Turgeon B.G."/>
            <person name="Goodwin S.B."/>
            <person name="Spatafora J.W."/>
            <person name="Crous P.W."/>
            <person name="Grigoriev I.V."/>
        </authorList>
    </citation>
    <scope>NUCLEOTIDE SEQUENCE</scope>
    <source>
        <strain evidence="2 4">CBS 781.70</strain>
    </source>
</reference>
<evidence type="ECO:0000256" key="1">
    <source>
        <dbReference type="SAM" id="MobiDB-lite"/>
    </source>
</evidence>
<dbReference type="EMBL" id="ML975189">
    <property type="protein sequence ID" value="KAF1808180.1"/>
    <property type="molecule type" value="Genomic_DNA"/>
</dbReference>
<dbReference type="PANTHER" id="PTHR41805:SF1">
    <property type="entry name" value="RRNA-PROCESSING PROTEIN FYV7"/>
    <property type="match status" value="1"/>
</dbReference>
<organism evidence="2">
    <name type="scientific">Eremomyces bilateralis CBS 781.70</name>
    <dbReference type="NCBI Taxonomy" id="1392243"/>
    <lineage>
        <taxon>Eukaryota</taxon>
        <taxon>Fungi</taxon>
        <taxon>Dikarya</taxon>
        <taxon>Ascomycota</taxon>
        <taxon>Pezizomycotina</taxon>
        <taxon>Dothideomycetes</taxon>
        <taxon>Dothideomycetes incertae sedis</taxon>
        <taxon>Eremomycetales</taxon>
        <taxon>Eremomycetaceae</taxon>
        <taxon>Eremomyces</taxon>
    </lineage>
</organism>
<keyword evidence="3" id="KW-1185">Reference proteome</keyword>
<proteinExistence type="predicted"/>
<dbReference type="RefSeq" id="XP_033529811.1">
    <property type="nucleotide sequence ID" value="XM_033677805.1"/>
</dbReference>
<evidence type="ECO:0000313" key="4">
    <source>
        <dbReference type="RefSeq" id="XP_033529811.1"/>
    </source>
</evidence>
<feature type="compositionally biased region" description="Basic and acidic residues" evidence="1">
    <location>
        <begin position="112"/>
        <end position="128"/>
    </location>
</feature>
<feature type="region of interest" description="Disordered" evidence="1">
    <location>
        <begin position="47"/>
        <end position="155"/>
    </location>
</feature>
<name>A0A6G1FR38_9PEZI</name>
<evidence type="ECO:0000313" key="3">
    <source>
        <dbReference type="Proteomes" id="UP000504638"/>
    </source>
</evidence>
<feature type="compositionally biased region" description="Pro residues" evidence="1">
    <location>
        <begin position="56"/>
        <end position="69"/>
    </location>
</feature>
<dbReference type="AlphaFoldDB" id="A0A6G1FR38"/>
<evidence type="ECO:0000313" key="2">
    <source>
        <dbReference type="EMBL" id="KAF1808180.1"/>
    </source>
</evidence>
<dbReference type="OrthoDB" id="2135053at2759"/>
<gene>
    <name evidence="2 4" type="ORF">P152DRAFT_444403</name>
</gene>
<dbReference type="Proteomes" id="UP000504638">
    <property type="component" value="Unplaced"/>
</dbReference>
<evidence type="ECO:0008006" key="5">
    <source>
        <dbReference type="Google" id="ProtNLM"/>
    </source>
</evidence>
<dbReference type="GeneID" id="54418375"/>
<sequence length="169" mass="19060">MSHRRAGFKVGPDNLPDGFRPRIVANRFTVQAIKRKLIERSKIKRQFFKSQANAEPQPPTIPSYSPEPSPGSGHEIDPAPLHPDRQRLLDGSSGPSQRAKEPNSVAEPPAMSRKDREQEKQKKLQDRARHQKAMLKARGGIHSVDRRQKKLGKEAPLLLEKARRLMNSG</sequence>